<dbReference type="KEGG" id="hazt:125179106"/>
<evidence type="ECO:0000259" key="3">
    <source>
        <dbReference type="PROSITE" id="PS50835"/>
    </source>
</evidence>
<evidence type="ECO:0000259" key="4">
    <source>
        <dbReference type="PROSITE" id="PS50853"/>
    </source>
</evidence>
<dbReference type="SMART" id="SM00060">
    <property type="entry name" value="FN3"/>
    <property type="match status" value="1"/>
</dbReference>
<dbReference type="Gene3D" id="2.60.40.10">
    <property type="entry name" value="Immunoglobulins"/>
    <property type="match status" value="2"/>
</dbReference>
<dbReference type="PANTHER" id="PTHR13817:SF73">
    <property type="entry name" value="FIBRONECTIN TYPE-III DOMAIN-CONTAINING PROTEIN"/>
    <property type="match status" value="1"/>
</dbReference>
<keyword evidence="2" id="KW-0393">Immunoglobulin domain</keyword>
<keyword evidence="1" id="KW-0677">Repeat</keyword>
<dbReference type="PANTHER" id="PTHR13817">
    <property type="entry name" value="TITIN"/>
    <property type="match status" value="1"/>
</dbReference>
<dbReference type="SMART" id="SM00408">
    <property type="entry name" value="IGc2"/>
    <property type="match status" value="1"/>
</dbReference>
<organism evidence="5 6">
    <name type="scientific">Hyalella azteca</name>
    <name type="common">Amphipod</name>
    <dbReference type="NCBI Taxonomy" id="294128"/>
    <lineage>
        <taxon>Eukaryota</taxon>
        <taxon>Metazoa</taxon>
        <taxon>Ecdysozoa</taxon>
        <taxon>Arthropoda</taxon>
        <taxon>Crustacea</taxon>
        <taxon>Multicrustacea</taxon>
        <taxon>Malacostraca</taxon>
        <taxon>Eumalacostraca</taxon>
        <taxon>Peracarida</taxon>
        <taxon>Amphipoda</taxon>
        <taxon>Senticaudata</taxon>
        <taxon>Talitrida</taxon>
        <taxon>Talitroidea</taxon>
        <taxon>Hyalellidae</taxon>
        <taxon>Hyalella</taxon>
    </lineage>
</organism>
<dbReference type="InterPro" id="IPR003961">
    <property type="entry name" value="FN3_dom"/>
</dbReference>
<dbReference type="GO" id="GO:0009653">
    <property type="term" value="P:anatomical structure morphogenesis"/>
    <property type="evidence" value="ECO:0007669"/>
    <property type="project" value="UniProtKB-ARBA"/>
</dbReference>
<evidence type="ECO:0000313" key="5">
    <source>
        <dbReference type="Proteomes" id="UP000694843"/>
    </source>
</evidence>
<dbReference type="Pfam" id="PF00041">
    <property type="entry name" value="fn3"/>
    <property type="match status" value="1"/>
</dbReference>
<dbReference type="InterPro" id="IPR003598">
    <property type="entry name" value="Ig_sub2"/>
</dbReference>
<dbReference type="OMA" id="QHICKSA"/>
<proteinExistence type="predicted"/>
<dbReference type="SUPFAM" id="SSF49265">
    <property type="entry name" value="Fibronectin type III"/>
    <property type="match status" value="1"/>
</dbReference>
<protein>
    <submittedName>
        <fullName evidence="6">Down syndrome cell adhesion molecule-like protein Dscam2</fullName>
    </submittedName>
</protein>
<dbReference type="Pfam" id="PF07679">
    <property type="entry name" value="I-set"/>
    <property type="match status" value="1"/>
</dbReference>
<dbReference type="AlphaFoldDB" id="A0A979FST1"/>
<dbReference type="CDD" id="cd00063">
    <property type="entry name" value="FN3"/>
    <property type="match status" value="1"/>
</dbReference>
<dbReference type="InterPro" id="IPR007110">
    <property type="entry name" value="Ig-like_dom"/>
</dbReference>
<evidence type="ECO:0000256" key="1">
    <source>
        <dbReference type="ARBA" id="ARBA00022737"/>
    </source>
</evidence>
<accession>A0A979FST1</accession>
<dbReference type="InterPro" id="IPR050964">
    <property type="entry name" value="Striated_Muscle_Regulatory"/>
</dbReference>
<sequence length="207" mass="22052">MPEPPWFPEGGRVTVEVEAGVAATLECRARGDAPLTVVWSYRGNAIAPSDKYNVQSVREELEEVSLLTVNAASSDDSGLYQCRASNVHGVNTYTVTLSVQDVPSPPTEVSLTEIGSRHVSLNWSTTASIAGTLTNYILIYTSDSNVAGEVRVAMPPARVDGLVPATGYLLRVAAENRVGRSEFSAGVRVVTLEEPPAGPPLNLKKIT</sequence>
<dbReference type="PROSITE" id="PS50835">
    <property type="entry name" value="IG_LIKE"/>
    <property type="match status" value="1"/>
</dbReference>
<dbReference type="FunFam" id="2.60.40.10:FF:000107">
    <property type="entry name" value="Myosin, light chain kinase a"/>
    <property type="match status" value="1"/>
</dbReference>
<feature type="domain" description="Fibronectin type-III" evidence="4">
    <location>
        <begin position="105"/>
        <end position="195"/>
    </location>
</feature>
<dbReference type="GeneID" id="125179106"/>
<name>A0A979FST1_HYAAZ</name>
<dbReference type="OrthoDB" id="6433470at2759"/>
<feature type="domain" description="Ig-like" evidence="3">
    <location>
        <begin position="2"/>
        <end position="98"/>
    </location>
</feature>
<dbReference type="CDD" id="cd00096">
    <property type="entry name" value="Ig"/>
    <property type="match status" value="1"/>
</dbReference>
<dbReference type="Proteomes" id="UP000694843">
    <property type="component" value="Unplaced"/>
</dbReference>
<dbReference type="PROSITE" id="PS50853">
    <property type="entry name" value="FN3"/>
    <property type="match status" value="1"/>
</dbReference>
<dbReference type="InterPro" id="IPR036179">
    <property type="entry name" value="Ig-like_dom_sf"/>
</dbReference>
<gene>
    <name evidence="6" type="primary">LOC125179106</name>
</gene>
<dbReference type="GO" id="GO:0030154">
    <property type="term" value="P:cell differentiation"/>
    <property type="evidence" value="ECO:0007669"/>
    <property type="project" value="UniProtKB-ARBA"/>
</dbReference>
<evidence type="ECO:0000256" key="2">
    <source>
        <dbReference type="ARBA" id="ARBA00023319"/>
    </source>
</evidence>
<dbReference type="InterPro" id="IPR003599">
    <property type="entry name" value="Ig_sub"/>
</dbReference>
<dbReference type="SMART" id="SM00409">
    <property type="entry name" value="IG"/>
    <property type="match status" value="1"/>
</dbReference>
<dbReference type="SUPFAM" id="SSF48726">
    <property type="entry name" value="Immunoglobulin"/>
    <property type="match status" value="1"/>
</dbReference>
<keyword evidence="5" id="KW-1185">Reference proteome</keyword>
<dbReference type="InterPro" id="IPR013098">
    <property type="entry name" value="Ig_I-set"/>
</dbReference>
<dbReference type="RefSeq" id="XP_047740229.1">
    <property type="nucleotide sequence ID" value="XM_047884273.1"/>
</dbReference>
<dbReference type="InterPro" id="IPR036116">
    <property type="entry name" value="FN3_sf"/>
</dbReference>
<evidence type="ECO:0000313" key="6">
    <source>
        <dbReference type="RefSeq" id="XP_047740229.1"/>
    </source>
</evidence>
<reference evidence="6" key="1">
    <citation type="submission" date="2025-08" db="UniProtKB">
        <authorList>
            <consortium name="RefSeq"/>
        </authorList>
    </citation>
    <scope>IDENTIFICATION</scope>
    <source>
        <tissue evidence="6">Whole organism</tissue>
    </source>
</reference>
<dbReference type="InterPro" id="IPR013783">
    <property type="entry name" value="Ig-like_fold"/>
</dbReference>